<sequence>MAAAVIGITAAAITAFVLLGNRGGPTAPRALTSDEVNRLAITRFLNYQAGGRAVTITVPNATGGLVITGSIDYRTHTGYGVVHGTGRDTSSDGLIQWTASTVLVHPMTDPPAVAPASPPASGWYSRQLRTSGMSLDSSLSIALRLGSDRPDNAALLPQNGAAWVGRDKVHGHQTDIMNGPDADTKASTSGTVRYWIGSDGTMYRVQVSVASESQPVVFDFDTRTYVPVQPVPGITPAP</sequence>
<dbReference type="AlphaFoldDB" id="A0A2T7T8T0"/>
<protein>
    <submittedName>
        <fullName evidence="1">Uncharacterized protein</fullName>
    </submittedName>
</protein>
<evidence type="ECO:0000313" key="1">
    <source>
        <dbReference type="EMBL" id="PVE11574.1"/>
    </source>
</evidence>
<organism evidence="1 2">
    <name type="scientific">Streptomyces scopuliridis RB72</name>
    <dbReference type="NCBI Taxonomy" id="1440053"/>
    <lineage>
        <taxon>Bacteria</taxon>
        <taxon>Bacillati</taxon>
        <taxon>Actinomycetota</taxon>
        <taxon>Actinomycetes</taxon>
        <taxon>Kitasatosporales</taxon>
        <taxon>Streptomycetaceae</taxon>
        <taxon>Streptomyces</taxon>
    </lineage>
</organism>
<gene>
    <name evidence="1" type="ORF">Y717_34870</name>
</gene>
<dbReference type="Proteomes" id="UP000245992">
    <property type="component" value="Unassembled WGS sequence"/>
</dbReference>
<keyword evidence="2" id="KW-1185">Reference proteome</keyword>
<dbReference type="EMBL" id="AZSP01000135">
    <property type="protein sequence ID" value="PVE11574.1"/>
    <property type="molecule type" value="Genomic_DNA"/>
</dbReference>
<name>A0A2T7T8T0_9ACTN</name>
<proteinExistence type="predicted"/>
<evidence type="ECO:0000313" key="2">
    <source>
        <dbReference type="Proteomes" id="UP000245992"/>
    </source>
</evidence>
<reference evidence="1 2" key="1">
    <citation type="submission" date="2013-12" db="EMBL/GenBank/DDBJ databases">
        <title>Annotated genome of Streptomyces scopuliridis.</title>
        <authorList>
            <person name="Olson J.B."/>
        </authorList>
    </citation>
    <scope>NUCLEOTIDE SEQUENCE [LARGE SCALE GENOMIC DNA]</scope>
    <source>
        <strain evidence="1 2">RB72</strain>
    </source>
</reference>
<accession>A0A2T7T8T0</accession>
<comment type="caution">
    <text evidence="1">The sequence shown here is derived from an EMBL/GenBank/DDBJ whole genome shotgun (WGS) entry which is preliminary data.</text>
</comment>